<gene>
    <name evidence="2" type="ordered locus">Sdel_0029</name>
</gene>
<dbReference type="AlphaFoldDB" id="D1B0S3"/>
<reference evidence="2 3" key="2">
    <citation type="journal article" date="2010" name="Stand. Genomic Sci.">
        <title>Complete genome sequence of Sulfurospirillum deleyianum type strain (5175).</title>
        <authorList>
            <person name="Sikorski J."/>
            <person name="Lapidus A."/>
            <person name="Copeland A."/>
            <person name="Glavina Del Rio T."/>
            <person name="Nolan M."/>
            <person name="Lucas S."/>
            <person name="Chen F."/>
            <person name="Tice H."/>
            <person name="Cheng J.F."/>
            <person name="Saunders E."/>
            <person name="Bruce D."/>
            <person name="Goodwin L."/>
            <person name="Pitluck S."/>
            <person name="Ovchinnikova G."/>
            <person name="Pati A."/>
            <person name="Ivanova N."/>
            <person name="Mavromatis K."/>
            <person name="Chen A."/>
            <person name="Palaniappan K."/>
            <person name="Chain P."/>
            <person name="Land M."/>
            <person name="Hauser L."/>
            <person name="Chang Y.J."/>
            <person name="Jeffries C.D."/>
            <person name="Brettin T."/>
            <person name="Detter J.C."/>
            <person name="Han C."/>
            <person name="Rohde M."/>
            <person name="Lang E."/>
            <person name="Spring S."/>
            <person name="Goker M."/>
            <person name="Bristow J."/>
            <person name="Eisen J.A."/>
            <person name="Markowitz V."/>
            <person name="Hugenholtz P."/>
            <person name="Kyrpides N.C."/>
            <person name="Klenk H.P."/>
        </authorList>
    </citation>
    <scope>NUCLEOTIDE SEQUENCE [LARGE SCALE GENOMIC DNA]</scope>
    <source>
        <strain evidence="3">ATCC 51133 / DSM 6946 / 5175</strain>
    </source>
</reference>
<dbReference type="RefSeq" id="WP_012855833.1">
    <property type="nucleotide sequence ID" value="NC_013512.1"/>
</dbReference>
<dbReference type="eggNOG" id="ENOG502ZYUA">
    <property type="taxonomic scope" value="Bacteria"/>
</dbReference>
<organism evidence="2 3">
    <name type="scientific">Sulfurospirillum deleyianum (strain ATCC 51133 / DSM 6946 / 5175)</name>
    <dbReference type="NCBI Taxonomy" id="525898"/>
    <lineage>
        <taxon>Bacteria</taxon>
        <taxon>Pseudomonadati</taxon>
        <taxon>Campylobacterota</taxon>
        <taxon>Epsilonproteobacteria</taxon>
        <taxon>Campylobacterales</taxon>
        <taxon>Sulfurospirillaceae</taxon>
        <taxon>Sulfurospirillum</taxon>
    </lineage>
</organism>
<dbReference type="OrthoDB" id="9811492at2"/>
<feature type="domain" description="Putative Se/S carrier protein-like" evidence="1">
    <location>
        <begin position="4"/>
        <end position="67"/>
    </location>
</feature>
<dbReference type="Proteomes" id="UP000002222">
    <property type="component" value="Chromosome"/>
</dbReference>
<dbReference type="InterPro" id="IPR021778">
    <property type="entry name" value="Se/S_carrier-like"/>
</dbReference>
<protein>
    <recommendedName>
        <fullName evidence="1">Putative Se/S carrier protein-like domain-containing protein</fullName>
    </recommendedName>
</protein>
<evidence type="ECO:0000259" key="1">
    <source>
        <dbReference type="Pfam" id="PF11823"/>
    </source>
</evidence>
<dbReference type="STRING" id="525898.Sdel_0029"/>
<accession>D1B0S3</accession>
<keyword evidence="3" id="KW-1185">Reference proteome</keyword>
<evidence type="ECO:0000313" key="2">
    <source>
        <dbReference type="EMBL" id="ACZ11067.1"/>
    </source>
</evidence>
<reference evidence="3" key="1">
    <citation type="submission" date="2009-11" db="EMBL/GenBank/DDBJ databases">
        <title>The complete genome of Sulfurospirillum deleyianum DSM 6946.</title>
        <authorList>
            <consortium name="US DOE Joint Genome Institute (JGI-PGF)"/>
            <person name="Lucas S."/>
            <person name="Copeland A."/>
            <person name="Lapidus A."/>
            <person name="Glavina del Rio T."/>
            <person name="Dalin E."/>
            <person name="Tice H."/>
            <person name="Bruce D."/>
            <person name="Goodwin L."/>
            <person name="Pitluck S."/>
            <person name="Kyrpides N."/>
            <person name="Mavromatis K."/>
            <person name="Ivanova N."/>
            <person name="Ovchinnikova G."/>
            <person name="Munk A.C."/>
            <person name="Lu M."/>
            <person name="Brettin T."/>
            <person name="Detter J.C."/>
            <person name="Han C."/>
            <person name="Tapia R."/>
            <person name="Larimer F."/>
            <person name="Land M."/>
            <person name="Hauser L."/>
            <person name="Markowitz V."/>
            <person name="Cheng J.F."/>
            <person name="Hugenholtz P."/>
            <person name="Woyke T."/>
            <person name="Wu D."/>
            <person name="Aumann P."/>
            <person name="Schneider S."/>
            <person name="Lang E."/>
            <person name="Spring S."/>
            <person name="Klenk H.P."/>
            <person name="Eisen J.A."/>
        </authorList>
    </citation>
    <scope>NUCLEOTIDE SEQUENCE [LARGE SCALE GENOMIC DNA]</scope>
    <source>
        <strain evidence="3">ATCC 51133 / DSM 6946 / 5175</strain>
    </source>
</reference>
<dbReference type="HOGENOM" id="CLU_167443_0_1_7"/>
<evidence type="ECO:0000313" key="3">
    <source>
        <dbReference type="Proteomes" id="UP000002222"/>
    </source>
</evidence>
<dbReference type="KEGG" id="sdl:Sdel_0029"/>
<dbReference type="EMBL" id="CP001816">
    <property type="protein sequence ID" value="ACZ11067.1"/>
    <property type="molecule type" value="Genomic_DNA"/>
</dbReference>
<proteinExistence type="predicted"/>
<name>D1B0S3_SULD5</name>
<sequence precursor="true">MRGYFLLFTTSSALYAHELLGEIEAYKVSLVPTPREFSSDCGMAVYIEGEEIETAMHCLDEHRIEYEFKSVS</sequence>
<dbReference type="Pfam" id="PF11823">
    <property type="entry name" value="Se_S_carrier"/>
    <property type="match status" value="1"/>
</dbReference>